<evidence type="ECO:0000256" key="6">
    <source>
        <dbReference type="ARBA" id="ARBA00023004"/>
    </source>
</evidence>
<dbReference type="Gene3D" id="1.10.630.10">
    <property type="entry name" value="Cytochrome P450"/>
    <property type="match status" value="1"/>
</dbReference>
<evidence type="ECO:0000256" key="4">
    <source>
        <dbReference type="ARBA" id="ARBA00022723"/>
    </source>
</evidence>
<name>A1BPR7_9CUCU</name>
<evidence type="ECO:0000313" key="10">
    <source>
        <dbReference type="EMBL" id="ABF06544.1"/>
    </source>
</evidence>
<dbReference type="InterPro" id="IPR002401">
    <property type="entry name" value="Cyt_P450_E_grp-I"/>
</dbReference>
<dbReference type="InterPro" id="IPR036396">
    <property type="entry name" value="Cyt_P450_sf"/>
</dbReference>
<dbReference type="PRINTS" id="PR00463">
    <property type="entry name" value="EP450I"/>
</dbReference>
<reference evidence="10" key="2">
    <citation type="submission" date="2016-12" db="EMBL/GenBank/DDBJ databases">
        <authorList>
            <person name="Song W.-J."/>
            <person name="Kurnit D.M."/>
        </authorList>
    </citation>
    <scope>NUCLEOTIDE SEQUENCE</scope>
</reference>
<keyword evidence="7 9" id="KW-0503">Monooxygenase</keyword>
<evidence type="ECO:0000256" key="9">
    <source>
        <dbReference type="RuleBase" id="RU000461"/>
    </source>
</evidence>
<keyword evidence="4 8" id="KW-0479">Metal-binding</keyword>
<dbReference type="EMBL" id="DQ471874">
    <property type="protein sequence ID" value="ABF06544.1"/>
    <property type="molecule type" value="mRNA"/>
</dbReference>
<comment type="cofactor">
    <cofactor evidence="1 8">
        <name>heme</name>
        <dbReference type="ChEBI" id="CHEBI:30413"/>
    </cofactor>
</comment>
<protein>
    <submittedName>
        <fullName evidence="10">CYP4AY1</fullName>
    </submittedName>
</protein>
<sequence>MILFEVVVVILTIWYIRKCRFREKVKWVATVPGHPILGVALDLTDPTKTLDRMTEYLTKYNGMCYTEFMLCPTLVVSDLSFLKWFLTSNIPIHKGDIYAVLKNWLGGGLLISGGEEWRNSRKILTPAFHFTILEQFIEVFEDATQVLGDVLSAEVTSKGVVDIYPYLTRYTLDVICQTSMGVKLNIQQQSHSDYINAVAEMGKIIVERAFNPLKVYDFTYIFTSDYWKEKQYVKLLHQVSNSIIEQRRQALEDQKFPEREGGKKKMAFLDHLLQYRDEQGKPLSDAFIRHEVDTVMFAGHDTTAVALAFALYLLAKHPEVQAKARAEAREIVEGREKLTIKDIQNLNYLDLVVKETLRLYPSVPFYSRALKEDMVYQEGKILPKGLVVLIVAYTVNRNPAVYQNPDQFIPTRFLDKEPVPFSLLSFSAGPRNCIGQKFALLELKVALSKLLLRFEFVIPDSDASEPVVEAVTVLKPKNGIRIKLNKLGSSN</sequence>
<evidence type="ECO:0000256" key="1">
    <source>
        <dbReference type="ARBA" id="ARBA00001971"/>
    </source>
</evidence>
<dbReference type="SUPFAM" id="SSF48264">
    <property type="entry name" value="Cytochrome P450"/>
    <property type="match status" value="1"/>
</dbReference>
<dbReference type="InterPro" id="IPR017972">
    <property type="entry name" value="Cyt_P450_CS"/>
</dbReference>
<dbReference type="GO" id="GO:0005506">
    <property type="term" value="F:iron ion binding"/>
    <property type="evidence" value="ECO:0007669"/>
    <property type="project" value="InterPro"/>
</dbReference>
<evidence type="ECO:0000256" key="3">
    <source>
        <dbReference type="ARBA" id="ARBA00022617"/>
    </source>
</evidence>
<dbReference type="AlphaFoldDB" id="A1BPR7"/>
<reference evidence="10" key="1">
    <citation type="journal article" date="2007" name="Insect Mol. Biol.">
        <title>Isolation and extreme sex-specific expression of cytochrome P450 genes in the bark beetle, Ips paraconfusus, following feeding on the phloem of host ponderosa pine, Pinus ponderosa.</title>
        <authorList>
            <person name="Huber D.P."/>
            <person name="Erickson M.L."/>
            <person name="Leutenegger C.M."/>
            <person name="Bohlmann J."/>
            <person name="Seybold S.J."/>
        </authorList>
    </citation>
    <scope>NUCLEOTIDE SEQUENCE</scope>
</reference>
<keyword evidence="5 9" id="KW-0560">Oxidoreductase</keyword>
<comment type="similarity">
    <text evidence="2 9">Belongs to the cytochrome P450 family.</text>
</comment>
<evidence type="ECO:0000256" key="8">
    <source>
        <dbReference type="PIRSR" id="PIRSR602401-1"/>
    </source>
</evidence>
<keyword evidence="6 8" id="KW-0408">Iron</keyword>
<evidence type="ECO:0000256" key="7">
    <source>
        <dbReference type="ARBA" id="ARBA00023033"/>
    </source>
</evidence>
<dbReference type="PROSITE" id="PS00086">
    <property type="entry name" value="CYTOCHROME_P450"/>
    <property type="match status" value="1"/>
</dbReference>
<keyword evidence="3 8" id="KW-0349">Heme</keyword>
<dbReference type="Pfam" id="PF00067">
    <property type="entry name" value="p450"/>
    <property type="match status" value="1"/>
</dbReference>
<dbReference type="PANTHER" id="PTHR24291">
    <property type="entry name" value="CYTOCHROME P450 FAMILY 4"/>
    <property type="match status" value="1"/>
</dbReference>
<dbReference type="GO" id="GO:0020037">
    <property type="term" value="F:heme binding"/>
    <property type="evidence" value="ECO:0007669"/>
    <property type="project" value="InterPro"/>
</dbReference>
<evidence type="ECO:0000256" key="5">
    <source>
        <dbReference type="ARBA" id="ARBA00023002"/>
    </source>
</evidence>
<dbReference type="GO" id="GO:0016705">
    <property type="term" value="F:oxidoreductase activity, acting on paired donors, with incorporation or reduction of molecular oxygen"/>
    <property type="evidence" value="ECO:0007669"/>
    <property type="project" value="InterPro"/>
</dbReference>
<dbReference type="PANTHER" id="PTHR24291:SF187">
    <property type="entry name" value="CYTOCHROME P450 4AE1-RELATED"/>
    <property type="match status" value="1"/>
</dbReference>
<proteinExistence type="evidence at transcript level"/>
<dbReference type="CDD" id="cd20628">
    <property type="entry name" value="CYP4"/>
    <property type="match status" value="1"/>
</dbReference>
<dbReference type="InterPro" id="IPR050196">
    <property type="entry name" value="Cytochrome_P450_Monoox"/>
</dbReference>
<organism evidence="10">
    <name type="scientific">Ips paraconfusus</name>
    <dbReference type="NCBI Taxonomy" id="89938"/>
    <lineage>
        <taxon>Eukaryota</taxon>
        <taxon>Metazoa</taxon>
        <taxon>Ecdysozoa</taxon>
        <taxon>Arthropoda</taxon>
        <taxon>Hexapoda</taxon>
        <taxon>Insecta</taxon>
        <taxon>Pterygota</taxon>
        <taxon>Neoptera</taxon>
        <taxon>Endopterygota</taxon>
        <taxon>Coleoptera</taxon>
        <taxon>Polyphaga</taxon>
        <taxon>Cucujiformia</taxon>
        <taxon>Curculionidae</taxon>
        <taxon>Scolytinae</taxon>
        <taxon>Ips</taxon>
    </lineage>
</organism>
<dbReference type="PRINTS" id="PR00385">
    <property type="entry name" value="P450"/>
</dbReference>
<accession>A1BPR7</accession>
<gene>
    <name evidence="10" type="primary">CYP4AY1</name>
</gene>
<dbReference type="InterPro" id="IPR001128">
    <property type="entry name" value="Cyt_P450"/>
</dbReference>
<feature type="binding site" description="axial binding residue" evidence="8">
    <location>
        <position position="433"/>
    </location>
    <ligand>
        <name>heme</name>
        <dbReference type="ChEBI" id="CHEBI:30413"/>
    </ligand>
    <ligandPart>
        <name>Fe</name>
        <dbReference type="ChEBI" id="CHEBI:18248"/>
    </ligandPart>
</feature>
<evidence type="ECO:0000256" key="2">
    <source>
        <dbReference type="ARBA" id="ARBA00010617"/>
    </source>
</evidence>
<dbReference type="GO" id="GO:0004497">
    <property type="term" value="F:monooxygenase activity"/>
    <property type="evidence" value="ECO:0007669"/>
    <property type="project" value="UniProtKB-KW"/>
</dbReference>